<dbReference type="Proteomes" id="UP000056209">
    <property type="component" value="Unassembled WGS sequence"/>
</dbReference>
<feature type="coiled-coil region" evidence="1">
    <location>
        <begin position="4"/>
        <end position="48"/>
    </location>
</feature>
<organism evidence="2 3">
    <name type="scientific">Deinococcus grandis</name>
    <dbReference type="NCBI Taxonomy" id="57498"/>
    <lineage>
        <taxon>Bacteria</taxon>
        <taxon>Thermotogati</taxon>
        <taxon>Deinococcota</taxon>
        <taxon>Deinococci</taxon>
        <taxon>Deinococcales</taxon>
        <taxon>Deinococcaceae</taxon>
        <taxon>Deinococcus</taxon>
    </lineage>
</organism>
<reference evidence="3" key="1">
    <citation type="submission" date="2015-11" db="EMBL/GenBank/DDBJ databases">
        <title>Draft Genome Sequence of the Radioresistant Bacterium Deinococcus grandis, Isolated from Freshwater Fish in Japan.</title>
        <authorList>
            <person name="Satoh K."/>
            <person name="Onodera T."/>
            <person name="Omoso K."/>
            <person name="Takeda-Yano K."/>
            <person name="Katayama T."/>
            <person name="Oono Y."/>
            <person name="Narumi I."/>
        </authorList>
    </citation>
    <scope>NUCLEOTIDE SEQUENCE [LARGE SCALE GENOMIC DNA]</scope>
    <source>
        <strain evidence="3">ATCC 43672</strain>
    </source>
</reference>
<evidence type="ECO:0000256" key="1">
    <source>
        <dbReference type="SAM" id="Coils"/>
    </source>
</evidence>
<dbReference type="EMBL" id="BCMS01000005">
    <property type="protein sequence ID" value="GAQ23755.1"/>
    <property type="molecule type" value="Genomic_DNA"/>
</dbReference>
<gene>
    <name evidence="2" type="ORF">DEIGR_330013</name>
</gene>
<protein>
    <submittedName>
        <fullName evidence="2">Uncharacterized protein</fullName>
    </submittedName>
</protein>
<name>A0A100HN36_9DEIO</name>
<keyword evidence="1" id="KW-0175">Coiled coil</keyword>
<accession>A0A100HN36</accession>
<evidence type="ECO:0000313" key="2">
    <source>
        <dbReference type="EMBL" id="GAQ23755.1"/>
    </source>
</evidence>
<evidence type="ECO:0000313" key="3">
    <source>
        <dbReference type="Proteomes" id="UP000056209"/>
    </source>
</evidence>
<proteinExistence type="predicted"/>
<keyword evidence="3" id="KW-1185">Reference proteome</keyword>
<dbReference type="RefSeq" id="WP_160329967.1">
    <property type="nucleotide sequence ID" value="NZ_BCMS01000005.1"/>
</dbReference>
<sequence length="52" mass="6327">MTERLTAQELHELLRQQAEQIRRQAEQIERLQKRIEQLERQQRKYAAPVLAT</sequence>
<comment type="caution">
    <text evidence="2">The sequence shown here is derived from an EMBL/GenBank/DDBJ whole genome shotgun (WGS) entry which is preliminary data.</text>
</comment>
<dbReference type="AlphaFoldDB" id="A0A100HN36"/>